<dbReference type="Pfam" id="PF23861">
    <property type="entry name" value="Ribophorin_II_2nd"/>
    <property type="match status" value="1"/>
</dbReference>
<protein>
    <recommendedName>
        <fullName evidence="5 12">Dolichyl-diphosphooligosaccharide--protein glycosyltransferase subunit 2</fullName>
    </recommendedName>
    <alternativeName>
        <fullName evidence="12">Ribophorin-2</fullName>
    </alternativeName>
</protein>
<proteinExistence type="inferred from homology"/>
<dbReference type="PANTHER" id="PTHR12640:SF0">
    <property type="entry name" value="DOLICHYL-DIPHOSPHOOLIGOSACCHARIDE--PROTEIN GLYCOSYLTRANSFERASE SUBUNIT 2"/>
    <property type="match status" value="1"/>
</dbReference>
<keyword evidence="10 12" id="KW-0472">Membrane</keyword>
<keyword evidence="9 12" id="KW-1133">Transmembrane helix</keyword>
<evidence type="ECO:0000256" key="7">
    <source>
        <dbReference type="ARBA" id="ARBA00022729"/>
    </source>
</evidence>
<sequence>MHVLVTPILYLFAVAVVGQALTPSTFLTTIDQDRLKKVFKSSTPYTDLPTVHYSILGLKLLGDTSINNQEICSTITKLVDNKSVASLYHASAAAKGVGNCKFPVGDAQKVLSDAIKDSVPVADIFYAFSALKNLGLQVDNAKVTSALTEALKKDDSPQSAGYGFFVASQLTGDTKKIFDSIEDVVAQADEVDDKYLQGLGVDRALYIPSPSQMSLCDDDWGEKPYRFEGGLYTTALVVDGAYKLAAKEKKAPTMSDDKVVKFANYFLSRKHVHQLRAAYQLVSVIKTLTDNQFHIPVAITLASPVAVTSSSPNVKVQVTNLLGGSIGSLTVTADSAKHISSEAIVLSKKPFTSKDSSTYELNFMQAKPVRGFYKIIISAKPSKEDKKLLGLTGAEGSGVDRALYIPSPSQMSLCDDDWGEKPYRVEVKVTTQVSIENVEIGVADKDQTTAARTTKVQYPGKASTVFEADYHQKIIVKFQLKDKADGTKMSAHQTFLKLTNQKTNQEIIFVADAASNKFDLDIGSSAGQFGHLSGKYSMELIIGDAVIENPFSWALGEVSLNFPEGQTPKDKGLDRYAKKPEIKHLFREPEKRPAAVVSTVFTFLVLAPVLILVLLWMKIGVNVSNFPMSLSAVGFHLCLAAIFGLYYLYWVELNMFQTVRYLGLLALPTFIFGNRLLSGIASKRKGEKKSSSLYFLADEFHGNPNS</sequence>
<dbReference type="Pfam" id="PF23860">
    <property type="entry name" value="Ribophorin_II_3rd"/>
    <property type="match status" value="1"/>
</dbReference>
<evidence type="ECO:0000256" key="11">
    <source>
        <dbReference type="ARBA" id="ARBA00046750"/>
    </source>
</evidence>
<dbReference type="InterPro" id="IPR056790">
    <property type="entry name" value="Ribophorin_II_C"/>
</dbReference>
<evidence type="ECO:0000259" key="13">
    <source>
        <dbReference type="Pfam" id="PF05817"/>
    </source>
</evidence>
<comment type="subunit">
    <text evidence="11">Component of the oligosaccharyltransferase (OST) complex. OST exists in two different complex forms which contain common core subunits RPN1, RPN2, OST48, OST4, DAD1 and TMEM258, either STT3A or STT3B as catalytic subunits, and form-specific accessory subunits. STT3A complex assembly occurs through the formation of 3 subcomplexes. Subcomplex 1 contains RPN1 and TMEM258, subcomplex 2 contains the STT3A-specific subunits STT3A, DC2/OSTC, and KCP2 as well as the core subunit OST4, and subcomplex 3 contains RPN2, DAD1, and OST48. The STT3A complex can form stable complexes with the Sec61 complex or with both the Sec61 and TRAP complexes. Interacts with DDI2. Interacts with TMEM35A/NACHO.</text>
</comment>
<evidence type="ECO:0000259" key="16">
    <source>
        <dbReference type="Pfam" id="PF25147"/>
    </source>
</evidence>
<evidence type="ECO:0000256" key="12">
    <source>
        <dbReference type="RuleBase" id="RU366029"/>
    </source>
</evidence>
<evidence type="ECO:0000256" key="9">
    <source>
        <dbReference type="ARBA" id="ARBA00022989"/>
    </source>
</evidence>
<evidence type="ECO:0000256" key="4">
    <source>
        <dbReference type="ARBA" id="ARBA00009038"/>
    </source>
</evidence>
<evidence type="ECO:0000256" key="5">
    <source>
        <dbReference type="ARBA" id="ARBA00017612"/>
    </source>
</evidence>
<feature type="transmembrane region" description="Helical" evidence="12">
    <location>
        <begin position="628"/>
        <end position="649"/>
    </location>
</feature>
<keyword evidence="6 12" id="KW-0812">Transmembrane</keyword>
<feature type="domain" description="Ribophorin II C-terminal" evidence="16">
    <location>
        <begin position="586"/>
        <end position="684"/>
    </location>
</feature>
<dbReference type="AlphaFoldDB" id="K1QHM2"/>
<dbReference type="EMBL" id="JH815696">
    <property type="protein sequence ID" value="EKC30639.1"/>
    <property type="molecule type" value="Genomic_DNA"/>
</dbReference>
<evidence type="ECO:0000259" key="14">
    <source>
        <dbReference type="Pfam" id="PF23860"/>
    </source>
</evidence>
<evidence type="ECO:0000256" key="1">
    <source>
        <dbReference type="ARBA" id="ARBA00002791"/>
    </source>
</evidence>
<gene>
    <name evidence="17" type="ORF">CGI_10009177</name>
</gene>
<organism evidence="17">
    <name type="scientific">Magallana gigas</name>
    <name type="common">Pacific oyster</name>
    <name type="synonym">Crassostrea gigas</name>
    <dbReference type="NCBI Taxonomy" id="29159"/>
    <lineage>
        <taxon>Eukaryota</taxon>
        <taxon>Metazoa</taxon>
        <taxon>Spiralia</taxon>
        <taxon>Lophotrochozoa</taxon>
        <taxon>Mollusca</taxon>
        <taxon>Bivalvia</taxon>
        <taxon>Autobranchia</taxon>
        <taxon>Pteriomorphia</taxon>
        <taxon>Ostreida</taxon>
        <taxon>Ostreoidea</taxon>
        <taxon>Ostreidae</taxon>
        <taxon>Magallana</taxon>
    </lineage>
</organism>
<feature type="transmembrane region" description="Helical" evidence="12">
    <location>
        <begin position="661"/>
        <end position="681"/>
    </location>
</feature>
<feature type="domain" description="Ribophorin II second" evidence="15">
    <location>
        <begin position="297"/>
        <end position="393"/>
    </location>
</feature>
<feature type="chain" id="PRO_5036530340" description="Dolichyl-diphosphooligosaccharide--protein glycosyltransferase subunit 2" evidence="12">
    <location>
        <begin position="21"/>
        <end position="706"/>
    </location>
</feature>
<keyword evidence="7 12" id="KW-0732">Signal</keyword>
<dbReference type="Pfam" id="PF05817">
    <property type="entry name" value="Ribophorin_II"/>
    <property type="match status" value="2"/>
</dbReference>
<evidence type="ECO:0000256" key="8">
    <source>
        <dbReference type="ARBA" id="ARBA00022824"/>
    </source>
</evidence>
<evidence type="ECO:0000313" key="17">
    <source>
        <dbReference type="EMBL" id="EKC30639.1"/>
    </source>
</evidence>
<dbReference type="InterPro" id="IPR055375">
    <property type="entry name" value="Ribophorin_II_2nd"/>
</dbReference>
<dbReference type="UniPathway" id="UPA00378"/>
<dbReference type="InParanoid" id="K1QHM2"/>
<evidence type="ECO:0000256" key="3">
    <source>
        <dbReference type="ARBA" id="ARBA00004922"/>
    </source>
</evidence>
<feature type="domain" description="Ribophorin II third" evidence="14">
    <location>
        <begin position="436"/>
        <end position="560"/>
    </location>
</feature>
<accession>K1QHM2</accession>
<comment type="similarity">
    <text evidence="4 12">Belongs to the SWP1 family.</text>
</comment>
<reference evidence="17" key="1">
    <citation type="journal article" date="2012" name="Nature">
        <title>The oyster genome reveals stress adaptation and complexity of shell formation.</title>
        <authorList>
            <person name="Zhang G."/>
            <person name="Fang X."/>
            <person name="Guo X."/>
            <person name="Li L."/>
            <person name="Luo R."/>
            <person name="Xu F."/>
            <person name="Yang P."/>
            <person name="Zhang L."/>
            <person name="Wang X."/>
            <person name="Qi H."/>
            <person name="Xiong Z."/>
            <person name="Que H."/>
            <person name="Xie Y."/>
            <person name="Holland P.W."/>
            <person name="Paps J."/>
            <person name="Zhu Y."/>
            <person name="Wu F."/>
            <person name="Chen Y."/>
            <person name="Wang J."/>
            <person name="Peng C."/>
            <person name="Meng J."/>
            <person name="Yang L."/>
            <person name="Liu J."/>
            <person name="Wen B."/>
            <person name="Zhang N."/>
            <person name="Huang Z."/>
            <person name="Zhu Q."/>
            <person name="Feng Y."/>
            <person name="Mount A."/>
            <person name="Hedgecock D."/>
            <person name="Xu Z."/>
            <person name="Liu Y."/>
            <person name="Domazet-Loso T."/>
            <person name="Du Y."/>
            <person name="Sun X."/>
            <person name="Zhang S."/>
            <person name="Liu B."/>
            <person name="Cheng P."/>
            <person name="Jiang X."/>
            <person name="Li J."/>
            <person name="Fan D."/>
            <person name="Wang W."/>
            <person name="Fu W."/>
            <person name="Wang T."/>
            <person name="Wang B."/>
            <person name="Zhang J."/>
            <person name="Peng Z."/>
            <person name="Li Y."/>
            <person name="Li N."/>
            <person name="Wang J."/>
            <person name="Chen M."/>
            <person name="He Y."/>
            <person name="Tan F."/>
            <person name="Song X."/>
            <person name="Zheng Q."/>
            <person name="Huang R."/>
            <person name="Yang H."/>
            <person name="Du X."/>
            <person name="Chen L."/>
            <person name="Yang M."/>
            <person name="Gaffney P.M."/>
            <person name="Wang S."/>
            <person name="Luo L."/>
            <person name="She Z."/>
            <person name="Ming Y."/>
            <person name="Huang W."/>
            <person name="Zhang S."/>
            <person name="Huang B."/>
            <person name="Zhang Y."/>
            <person name="Qu T."/>
            <person name="Ni P."/>
            <person name="Miao G."/>
            <person name="Wang J."/>
            <person name="Wang Q."/>
            <person name="Steinberg C.E."/>
            <person name="Wang H."/>
            <person name="Li N."/>
            <person name="Qian L."/>
            <person name="Zhang G."/>
            <person name="Li Y."/>
            <person name="Yang H."/>
            <person name="Liu X."/>
            <person name="Wang J."/>
            <person name="Yin Y."/>
            <person name="Wang J."/>
        </authorList>
    </citation>
    <scope>NUCLEOTIDE SEQUENCE [LARGE SCALE GENOMIC DNA]</scope>
    <source>
        <strain evidence="17">05x7-T-G4-1.051#20</strain>
    </source>
</reference>
<comment type="function">
    <text evidence="1 12">Subunit of the oligosaccharyl transferase (OST) complex that catalyzes the initial transfer of a defined glycan (Glc(3)Man(9)GlcNAc(2) in eukaryotes) from the lipid carrier dolichol-pyrophosphate to an asparagine residue within an Asn-X-Ser/Thr consensus motif in nascent polypeptide chains, the first step in protein N-glycosylation. N-glycosylation occurs cotranslationally and the complex associates with the Sec61 complex at the channel-forming translocon complex that mediates protein translocation across the endoplasmic reticulum (ER). All subunits are required for a maximal enzyme activity.</text>
</comment>
<dbReference type="GO" id="GO:0016740">
    <property type="term" value="F:transferase activity"/>
    <property type="evidence" value="ECO:0007669"/>
    <property type="project" value="UniProtKB-KW"/>
</dbReference>
<dbReference type="HOGENOM" id="CLU_017104_0_0_1"/>
<dbReference type="InterPro" id="IPR055373">
    <property type="entry name" value="Ribophorin_II_N"/>
</dbReference>
<feature type="signal peptide" evidence="12">
    <location>
        <begin position="1"/>
        <end position="20"/>
    </location>
</feature>
<dbReference type="GO" id="GO:0008250">
    <property type="term" value="C:oligosaccharyltransferase complex"/>
    <property type="evidence" value="ECO:0007669"/>
    <property type="project" value="UniProtKB-UniRule"/>
</dbReference>
<keyword evidence="17" id="KW-0808">Transferase</keyword>
<evidence type="ECO:0000256" key="2">
    <source>
        <dbReference type="ARBA" id="ARBA00004477"/>
    </source>
</evidence>
<dbReference type="PANTHER" id="PTHR12640">
    <property type="entry name" value="RIBOPHORIN II"/>
    <property type="match status" value="1"/>
</dbReference>
<comment type="subcellular location">
    <subcellularLocation>
        <location evidence="2 12">Endoplasmic reticulum membrane</location>
        <topology evidence="2 12">Multi-pass membrane protein</topology>
    </subcellularLocation>
</comment>
<feature type="transmembrane region" description="Helical" evidence="12">
    <location>
        <begin position="594"/>
        <end position="616"/>
    </location>
</feature>
<dbReference type="GO" id="GO:0006487">
    <property type="term" value="P:protein N-linked glycosylation"/>
    <property type="evidence" value="ECO:0007669"/>
    <property type="project" value="UniProtKB-UniRule"/>
</dbReference>
<evidence type="ECO:0000259" key="15">
    <source>
        <dbReference type="Pfam" id="PF23861"/>
    </source>
</evidence>
<dbReference type="InterPro" id="IPR008814">
    <property type="entry name" value="Swp1"/>
</dbReference>
<dbReference type="InterPro" id="IPR055374">
    <property type="entry name" value="Ribophorin_II_3rd"/>
</dbReference>
<comment type="pathway">
    <text evidence="3 12">Protein modification; protein glycosylation.</text>
</comment>
<evidence type="ECO:0000256" key="10">
    <source>
        <dbReference type="ARBA" id="ARBA00023136"/>
    </source>
</evidence>
<keyword evidence="8 12" id="KW-0256">Endoplasmic reticulum</keyword>
<evidence type="ECO:0000256" key="6">
    <source>
        <dbReference type="ARBA" id="ARBA00022692"/>
    </source>
</evidence>
<dbReference type="Pfam" id="PF25147">
    <property type="entry name" value="Ribophorin_II_C"/>
    <property type="match status" value="1"/>
</dbReference>
<name>K1QHM2_MAGGI</name>
<dbReference type="FunCoup" id="K1QHM2">
    <property type="interactions" value="1803"/>
</dbReference>
<feature type="domain" description="Ribophorin II N-terminal" evidence="13">
    <location>
        <begin position="218"/>
        <end position="289"/>
    </location>
</feature>
<feature type="domain" description="Ribophorin II N-terminal" evidence="13">
    <location>
        <begin position="27"/>
        <end position="197"/>
    </location>
</feature>